<name>A0A1C7MNH9_GRIFR</name>
<dbReference type="Gene3D" id="3.30.1370.50">
    <property type="entry name" value="R3H-like domain"/>
    <property type="match status" value="1"/>
</dbReference>
<evidence type="ECO:0000256" key="9">
    <source>
        <dbReference type="ARBA" id="ARBA00023242"/>
    </source>
</evidence>
<comment type="caution">
    <text evidence="12">The sequence shown here is derived from an EMBL/GenBank/DDBJ whole genome shotgun (WGS) entry which is preliminary data.</text>
</comment>
<feature type="domain" description="R3H" evidence="11">
    <location>
        <begin position="339"/>
        <end position="401"/>
    </location>
</feature>
<keyword evidence="3" id="KW-0479">Metal-binding</keyword>
<dbReference type="Proteomes" id="UP000092993">
    <property type="component" value="Unassembled WGS sequence"/>
</dbReference>
<keyword evidence="13" id="KW-1185">Reference proteome</keyword>
<reference evidence="12 13" key="1">
    <citation type="submission" date="2016-03" db="EMBL/GenBank/DDBJ databases">
        <title>Whole genome sequencing of Grifola frondosa 9006-11.</title>
        <authorList>
            <person name="Min B."/>
            <person name="Park H."/>
            <person name="Kim J.-G."/>
            <person name="Cho H."/>
            <person name="Oh Y.-L."/>
            <person name="Kong W.-S."/>
            <person name="Choi I.-G."/>
        </authorList>
    </citation>
    <scope>NUCLEOTIDE SEQUENCE [LARGE SCALE GENOMIC DNA]</scope>
    <source>
        <strain evidence="12 13">9006-11</strain>
    </source>
</reference>
<evidence type="ECO:0000256" key="10">
    <source>
        <dbReference type="SAM" id="MobiDB-lite"/>
    </source>
</evidence>
<keyword evidence="5" id="KW-0863">Zinc-finger</keyword>
<dbReference type="InterPro" id="IPR001374">
    <property type="entry name" value="R3H_dom"/>
</dbReference>
<dbReference type="SMART" id="SM00438">
    <property type="entry name" value="ZnF_NFX"/>
    <property type="match status" value="4"/>
</dbReference>
<organism evidence="12 13">
    <name type="scientific">Grifola frondosa</name>
    <name type="common">Maitake</name>
    <name type="synonym">Polyporus frondosus</name>
    <dbReference type="NCBI Taxonomy" id="5627"/>
    <lineage>
        <taxon>Eukaryota</taxon>
        <taxon>Fungi</taxon>
        <taxon>Dikarya</taxon>
        <taxon>Basidiomycota</taxon>
        <taxon>Agaricomycotina</taxon>
        <taxon>Agaricomycetes</taxon>
        <taxon>Polyporales</taxon>
        <taxon>Grifolaceae</taxon>
        <taxon>Grifola</taxon>
    </lineage>
</organism>
<dbReference type="PROSITE" id="PS51061">
    <property type="entry name" value="R3H"/>
    <property type="match status" value="1"/>
</dbReference>
<feature type="region of interest" description="Disordered" evidence="10">
    <location>
        <begin position="420"/>
        <end position="503"/>
    </location>
</feature>
<evidence type="ECO:0000256" key="6">
    <source>
        <dbReference type="ARBA" id="ARBA00022833"/>
    </source>
</evidence>
<dbReference type="InterPro" id="IPR036867">
    <property type="entry name" value="R3H_dom_sf"/>
</dbReference>
<evidence type="ECO:0000259" key="11">
    <source>
        <dbReference type="PROSITE" id="PS51061"/>
    </source>
</evidence>
<dbReference type="OrthoDB" id="6512771at2759"/>
<protein>
    <submittedName>
        <fullName evidence="12">FKBP12-associated protein 1</fullName>
    </submittedName>
</protein>
<dbReference type="Pfam" id="PF01424">
    <property type="entry name" value="R3H"/>
    <property type="match status" value="1"/>
</dbReference>
<dbReference type="GO" id="GO:0000122">
    <property type="term" value="P:negative regulation of transcription by RNA polymerase II"/>
    <property type="evidence" value="ECO:0007669"/>
    <property type="project" value="TreeGrafter"/>
</dbReference>
<keyword evidence="7" id="KW-0805">Transcription regulation</keyword>
<evidence type="ECO:0000256" key="5">
    <source>
        <dbReference type="ARBA" id="ARBA00022771"/>
    </source>
</evidence>
<dbReference type="GO" id="GO:0008270">
    <property type="term" value="F:zinc ion binding"/>
    <property type="evidence" value="ECO:0007669"/>
    <property type="project" value="UniProtKB-KW"/>
</dbReference>
<accession>A0A1C7MNH9</accession>
<dbReference type="SUPFAM" id="SSF82708">
    <property type="entry name" value="R3H domain"/>
    <property type="match status" value="1"/>
</dbReference>
<dbReference type="GO" id="GO:0005634">
    <property type="term" value="C:nucleus"/>
    <property type="evidence" value="ECO:0007669"/>
    <property type="project" value="UniProtKB-SubCell"/>
</dbReference>
<keyword evidence="9" id="KW-0539">Nucleus</keyword>
<proteinExistence type="inferred from homology"/>
<comment type="subcellular location">
    <subcellularLocation>
        <location evidence="1">Nucleus</location>
    </subcellularLocation>
</comment>
<dbReference type="PANTHER" id="PTHR12360:SF12">
    <property type="entry name" value="TRANSCRIPTIONAL REPRESSOR NF-X1"/>
    <property type="match status" value="1"/>
</dbReference>
<gene>
    <name evidence="12" type="primary">fap1_0</name>
    <name evidence="12" type="ORF">A0H81_02397</name>
</gene>
<dbReference type="AlphaFoldDB" id="A0A1C7MNH9"/>
<dbReference type="PANTHER" id="PTHR12360">
    <property type="entry name" value="NUCLEAR TRANSCRIPTION FACTOR, X-BOX BINDING 1 NFX1"/>
    <property type="match status" value="1"/>
</dbReference>
<evidence type="ECO:0000313" key="12">
    <source>
        <dbReference type="EMBL" id="OBZ78433.1"/>
    </source>
</evidence>
<dbReference type="OMA" id="ETHHACH"/>
<comment type="similarity">
    <text evidence="2">Belongs to the NFX1 family.</text>
</comment>
<dbReference type="CDD" id="cd06008">
    <property type="entry name" value="NF-X1-zinc-finger"/>
    <property type="match status" value="2"/>
</dbReference>
<evidence type="ECO:0000313" key="13">
    <source>
        <dbReference type="Proteomes" id="UP000092993"/>
    </source>
</evidence>
<evidence type="ECO:0000256" key="7">
    <source>
        <dbReference type="ARBA" id="ARBA00023015"/>
    </source>
</evidence>
<sequence length="503" mass="54632">MVPNVGGLEDLLVRKCVEGFSIVACIAAQSLVIHPLSLLRCAHDLHLSLRTVPAGNMSCKGKKRAGMLDGASVVDEAGWHECDLVCGKMFGCGNHRCEERDHRGVCPPCLRSSFEEMVCYCGRTVLEPPIPCGTRMNCIYPCSRPPLPCGHPKMPHACHEDPEPCPPCPFLTSKKCACGKKLVENVKCSQEKVSCGTPCGKLLLSCGFHHCERLCHNDPCGPCTAICGKPRKLCLPADHPCALPCHAPAACDESEPCRQKVDLTCPCGRIRQPISCGRSTANPAGREGSQQLKCTNECLMAKRNARLAEALGINPDRGDGRDKQITYNEDVLAFARANPKFATMVEKSFADFLSSDKKLQVLAHMPEHRRKFVHDLAAVYRMDTQMVDQEPHRSVQLIRRIDSRVPSPLLSACSALQQLPRTRVSPAPTPTPPPGSSSARGWTSVVTRYPQPSPSPTAWSMPSGVKTPSRTAPSPIPLRPVSAAPTPPVVPDEDVPANWEDEA</sequence>
<evidence type="ECO:0000256" key="8">
    <source>
        <dbReference type="ARBA" id="ARBA00023163"/>
    </source>
</evidence>
<feature type="compositionally biased region" description="Acidic residues" evidence="10">
    <location>
        <begin position="491"/>
        <end position="503"/>
    </location>
</feature>
<dbReference type="InterPro" id="IPR000967">
    <property type="entry name" value="Znf_NFX1"/>
</dbReference>
<keyword evidence="8" id="KW-0804">Transcription</keyword>
<dbReference type="GO" id="GO:0000981">
    <property type="term" value="F:DNA-binding transcription factor activity, RNA polymerase II-specific"/>
    <property type="evidence" value="ECO:0007669"/>
    <property type="project" value="TreeGrafter"/>
</dbReference>
<evidence type="ECO:0000256" key="2">
    <source>
        <dbReference type="ARBA" id="ARBA00007269"/>
    </source>
</evidence>
<dbReference type="GO" id="GO:0000977">
    <property type="term" value="F:RNA polymerase II transcription regulatory region sequence-specific DNA binding"/>
    <property type="evidence" value="ECO:0007669"/>
    <property type="project" value="TreeGrafter"/>
</dbReference>
<evidence type="ECO:0000256" key="1">
    <source>
        <dbReference type="ARBA" id="ARBA00004123"/>
    </source>
</evidence>
<keyword evidence="6" id="KW-0862">Zinc</keyword>
<feature type="compositionally biased region" description="Polar residues" evidence="10">
    <location>
        <begin position="456"/>
        <end position="472"/>
    </location>
</feature>
<evidence type="ECO:0000256" key="4">
    <source>
        <dbReference type="ARBA" id="ARBA00022737"/>
    </source>
</evidence>
<dbReference type="STRING" id="5627.A0A1C7MNH9"/>
<dbReference type="EMBL" id="LUGG01000002">
    <property type="protein sequence ID" value="OBZ78433.1"/>
    <property type="molecule type" value="Genomic_DNA"/>
</dbReference>
<keyword evidence="4" id="KW-0677">Repeat</keyword>
<dbReference type="InterPro" id="IPR034078">
    <property type="entry name" value="NFX1_fam"/>
</dbReference>
<evidence type="ECO:0000256" key="3">
    <source>
        <dbReference type="ARBA" id="ARBA00022723"/>
    </source>
</evidence>